<dbReference type="SUPFAM" id="SSF53720">
    <property type="entry name" value="ALDH-like"/>
    <property type="match status" value="1"/>
</dbReference>
<dbReference type="EMBL" id="AP012557">
    <property type="protein sequence ID" value="BAN09811.1"/>
    <property type="molecule type" value="Genomic_DNA"/>
</dbReference>
<sequence length="481" mass="51437">MEHAMSDARSHELFINGKWRAGGRRATLPVINPATEKVFASVASATVSDLDETLASAERSRKAWSSRPAKERAEILVAAARILATKIEAAARELSAEQGKTIAEATGEYARAVETLEWNGTHAEELSAPIPMGPNRMIVPEPLGVVAAFTPWNYPAVLIARKLAPALAAGCPVILKGAEETPSVAVHIVESLRQAGIPDGVVNLVFGVPVHISRHLLSSPIVKVLTFTGSTAVGKQLATLAANNLQRCILELGGHSPVIVCEDADLAKTIPVISEYKFECAGQSCNAPSRILVARTLYEEFLSRMTEAARKIRIGLPDDPATEMGPMANARRIEAMQRLTKDAVDRGARIETGGTRLDRPGFYWPPTILTGVPKEARVLHEEPFGPILTVAPFDTLEEAIEEANATEYGLAAYFFTGAVDTQRRLTNSLSAGAVSVNYLKGVSADAPYGGVKQSGYGYEGGEQGVRSFQILKMVNGLGSFG</sequence>
<dbReference type="PANTHER" id="PTHR43353">
    <property type="entry name" value="SUCCINATE-SEMIALDEHYDE DEHYDROGENASE, MITOCHONDRIAL"/>
    <property type="match status" value="1"/>
</dbReference>
<reference evidence="4" key="2">
    <citation type="journal article" date="2013" name="Microbes Environ.">
        <title>Commonalities and Differences among Symbiosis Islands of Three Mesorhizobium loti Strains.</title>
        <authorList>
            <person name="Kasai-Maita H."/>
            <person name="Hirakawa H."/>
            <person name="Nakamura Y."/>
            <person name="Kaneko T."/>
            <person name="Miki K."/>
            <person name="Maruya J."/>
            <person name="Okazaki S."/>
            <person name="Tabata S."/>
            <person name="Saeki K."/>
            <person name="Sato S."/>
        </authorList>
    </citation>
    <scope>NUCLEOTIDE SEQUENCE</scope>
    <source>
        <strain evidence="4">NZP2037</strain>
    </source>
</reference>
<accession>M5B2M2</accession>
<dbReference type="InterPro" id="IPR016161">
    <property type="entry name" value="Ald_DH/histidinol_DH"/>
</dbReference>
<feature type="domain" description="Aldehyde dehydrogenase" evidence="3">
    <location>
        <begin position="19"/>
        <end position="474"/>
    </location>
</feature>
<dbReference type="InterPro" id="IPR050740">
    <property type="entry name" value="Aldehyde_DH_Superfamily"/>
</dbReference>
<dbReference type="InterPro" id="IPR016160">
    <property type="entry name" value="Ald_DH_CS_CYS"/>
</dbReference>
<dbReference type="Gene3D" id="3.40.605.10">
    <property type="entry name" value="Aldehyde Dehydrogenase, Chain A, domain 1"/>
    <property type="match status" value="1"/>
</dbReference>
<dbReference type="Pfam" id="PF00171">
    <property type="entry name" value="Aldedh"/>
    <property type="match status" value="1"/>
</dbReference>
<dbReference type="InterPro" id="IPR016162">
    <property type="entry name" value="Ald_DH_N"/>
</dbReference>
<dbReference type="AlphaFoldDB" id="M5B2M2"/>
<dbReference type="PROSITE" id="PS00070">
    <property type="entry name" value="ALDEHYDE_DEHYDR_CYS"/>
    <property type="match status" value="1"/>
</dbReference>
<proteinExistence type="inferred from homology"/>
<dbReference type="CDD" id="cd07103">
    <property type="entry name" value="ALDH_F5_SSADH_GabD"/>
    <property type="match status" value="1"/>
</dbReference>
<comment type="similarity">
    <text evidence="1">Belongs to the aldehyde dehydrogenase family.</text>
</comment>
<organism evidence="4">
    <name type="scientific">Rhizobium loti</name>
    <name type="common">Mesorhizobium loti</name>
    <dbReference type="NCBI Taxonomy" id="381"/>
    <lineage>
        <taxon>Bacteria</taxon>
        <taxon>Pseudomonadati</taxon>
        <taxon>Pseudomonadota</taxon>
        <taxon>Alphaproteobacteria</taxon>
        <taxon>Hyphomicrobiales</taxon>
        <taxon>Phyllobacteriaceae</taxon>
        <taxon>Mesorhizobium</taxon>
    </lineage>
</organism>
<dbReference type="InterPro" id="IPR016163">
    <property type="entry name" value="Ald_DH_C"/>
</dbReference>
<reference evidence="4" key="1">
    <citation type="submission" date="2012-10" db="EMBL/GenBank/DDBJ databases">
        <authorList>
            <person name="Maita H."/>
            <person name="Sato S."/>
        </authorList>
    </citation>
    <scope>NUCLEOTIDE SEQUENCE</scope>
    <source>
        <strain evidence="4">NZP2037</strain>
    </source>
</reference>
<name>M5B2M2_RHILI</name>
<dbReference type="FunFam" id="3.40.309.10:FF:000009">
    <property type="entry name" value="Aldehyde dehydrogenase A"/>
    <property type="match status" value="1"/>
</dbReference>
<protein>
    <submittedName>
        <fullName evidence="4">Aldehyde dehydrogenase</fullName>
    </submittedName>
</protein>
<dbReference type="PANTHER" id="PTHR43353:SF5">
    <property type="entry name" value="SUCCINATE-SEMIALDEHYDE DEHYDROGENASE, MITOCHONDRIAL"/>
    <property type="match status" value="1"/>
</dbReference>
<dbReference type="InterPro" id="IPR015590">
    <property type="entry name" value="Aldehyde_DH_dom"/>
</dbReference>
<dbReference type="FunFam" id="3.40.605.10:FF:000007">
    <property type="entry name" value="NAD/NADP-dependent betaine aldehyde dehydrogenase"/>
    <property type="match status" value="1"/>
</dbReference>
<evidence type="ECO:0000259" key="3">
    <source>
        <dbReference type="Pfam" id="PF00171"/>
    </source>
</evidence>
<dbReference type="GO" id="GO:0016620">
    <property type="term" value="F:oxidoreductase activity, acting on the aldehyde or oxo group of donors, NAD or NADP as acceptor"/>
    <property type="evidence" value="ECO:0007669"/>
    <property type="project" value="InterPro"/>
</dbReference>
<evidence type="ECO:0000256" key="1">
    <source>
        <dbReference type="ARBA" id="ARBA00009986"/>
    </source>
</evidence>
<keyword evidence="2" id="KW-0560">Oxidoreductase</keyword>
<evidence type="ECO:0000256" key="2">
    <source>
        <dbReference type="ARBA" id="ARBA00023002"/>
    </source>
</evidence>
<dbReference type="Gene3D" id="3.40.309.10">
    <property type="entry name" value="Aldehyde Dehydrogenase, Chain A, domain 2"/>
    <property type="match status" value="1"/>
</dbReference>
<evidence type="ECO:0000313" key="4">
    <source>
        <dbReference type="EMBL" id="BAN09811.1"/>
    </source>
</evidence>